<name>A0ACC2LII0_PERAE</name>
<protein>
    <submittedName>
        <fullName evidence="1">Uncharacterized protein</fullName>
    </submittedName>
</protein>
<organism evidence="1 2">
    <name type="scientific">Persea americana</name>
    <name type="common">Avocado</name>
    <dbReference type="NCBI Taxonomy" id="3435"/>
    <lineage>
        <taxon>Eukaryota</taxon>
        <taxon>Viridiplantae</taxon>
        <taxon>Streptophyta</taxon>
        <taxon>Embryophyta</taxon>
        <taxon>Tracheophyta</taxon>
        <taxon>Spermatophyta</taxon>
        <taxon>Magnoliopsida</taxon>
        <taxon>Magnoliidae</taxon>
        <taxon>Laurales</taxon>
        <taxon>Lauraceae</taxon>
        <taxon>Persea</taxon>
    </lineage>
</organism>
<dbReference type="Proteomes" id="UP001234297">
    <property type="component" value="Chromosome 8"/>
</dbReference>
<keyword evidence="2" id="KW-1185">Reference proteome</keyword>
<evidence type="ECO:0000313" key="2">
    <source>
        <dbReference type="Proteomes" id="UP001234297"/>
    </source>
</evidence>
<evidence type="ECO:0000313" key="1">
    <source>
        <dbReference type="EMBL" id="KAJ8633266.1"/>
    </source>
</evidence>
<gene>
    <name evidence="1" type="ORF">MRB53_026602</name>
</gene>
<sequence>MKTKNPYLQKQSIIKDSSSTSSRVFSLLQPAAETGTTPAPVSLSLSSPPSPTCPADIRPPNLAQASPPASQNSALPALPPAHKSTCLALLPSPPTSLHYQESRPSPLPILHNRSPRYEVPALRPLCNRRKPSPAQPYVYPELCPPRIRLLCITTQPSFQPSNLPALPGIPAQISSLL</sequence>
<reference evidence="1 2" key="1">
    <citation type="journal article" date="2022" name="Hortic Res">
        <title>A haplotype resolved chromosomal level avocado genome allows analysis of novel avocado genes.</title>
        <authorList>
            <person name="Nath O."/>
            <person name="Fletcher S.J."/>
            <person name="Hayward A."/>
            <person name="Shaw L.M."/>
            <person name="Masouleh A.K."/>
            <person name="Furtado A."/>
            <person name="Henry R.J."/>
            <person name="Mitter N."/>
        </authorList>
    </citation>
    <scope>NUCLEOTIDE SEQUENCE [LARGE SCALE GENOMIC DNA]</scope>
    <source>
        <strain evidence="2">cv. Hass</strain>
    </source>
</reference>
<dbReference type="EMBL" id="CM056816">
    <property type="protein sequence ID" value="KAJ8633266.1"/>
    <property type="molecule type" value="Genomic_DNA"/>
</dbReference>
<proteinExistence type="predicted"/>
<comment type="caution">
    <text evidence="1">The sequence shown here is derived from an EMBL/GenBank/DDBJ whole genome shotgun (WGS) entry which is preliminary data.</text>
</comment>
<accession>A0ACC2LII0</accession>